<gene>
    <name evidence="1" type="ORF">FOTG_08030</name>
</gene>
<dbReference type="HOGENOM" id="CLU_2941831_0_0_1"/>
<organism evidence="1">
    <name type="scientific">Fusarium oxysporum f. sp. vasinfectum 25433</name>
    <dbReference type="NCBI Taxonomy" id="1089449"/>
    <lineage>
        <taxon>Eukaryota</taxon>
        <taxon>Fungi</taxon>
        <taxon>Dikarya</taxon>
        <taxon>Ascomycota</taxon>
        <taxon>Pezizomycotina</taxon>
        <taxon>Sordariomycetes</taxon>
        <taxon>Hypocreomycetidae</taxon>
        <taxon>Hypocreales</taxon>
        <taxon>Nectriaceae</taxon>
        <taxon>Fusarium</taxon>
        <taxon>Fusarium oxysporum species complex</taxon>
    </lineage>
</organism>
<evidence type="ECO:0000313" key="1">
    <source>
        <dbReference type="EMBL" id="EXM25048.1"/>
    </source>
</evidence>
<sequence length="62" mass="7069">MAMFSFDAVSKKVQRFTHCKVYGPEASKDCSYKKTQNTLMKRAAPIINTTRHVDTNVTIEDD</sequence>
<reference evidence="1" key="1">
    <citation type="submission" date="2011-11" db="EMBL/GenBank/DDBJ databases">
        <title>The Genome Sequence of Fusarium oxysporum Cotton.</title>
        <authorList>
            <consortium name="The Broad Institute Genome Sequencing Platform"/>
            <person name="Ma L.-J."/>
            <person name="Gale L.R."/>
            <person name="Schwartz D.C."/>
            <person name="Zhou S."/>
            <person name="Corby-Kistler H."/>
            <person name="Young S.K."/>
            <person name="Zeng Q."/>
            <person name="Gargeya S."/>
            <person name="Fitzgerald M."/>
            <person name="Haas B."/>
            <person name="Abouelleil A."/>
            <person name="Alvarado L."/>
            <person name="Arachchi H.M."/>
            <person name="Berlin A."/>
            <person name="Brown A."/>
            <person name="Chapman S.B."/>
            <person name="Chen Z."/>
            <person name="Dunbar C."/>
            <person name="Freedman E."/>
            <person name="Gearin G."/>
            <person name="Goldberg J."/>
            <person name="Griggs A."/>
            <person name="Gujja S."/>
            <person name="Heiman D."/>
            <person name="Howarth C."/>
            <person name="Larson L."/>
            <person name="Lui A."/>
            <person name="MacDonald P.J.P."/>
            <person name="Montmayeur A."/>
            <person name="Murphy C."/>
            <person name="Neiman D."/>
            <person name="Pearson M."/>
            <person name="Priest M."/>
            <person name="Roberts A."/>
            <person name="Saif S."/>
            <person name="Shea T."/>
            <person name="Shenoy N."/>
            <person name="Sisk P."/>
            <person name="Stolte C."/>
            <person name="Sykes S."/>
            <person name="Wortman J."/>
            <person name="Nusbaum C."/>
            <person name="Birren B."/>
        </authorList>
    </citation>
    <scope>NUCLEOTIDE SEQUENCE [LARGE SCALE GENOMIC DNA]</scope>
    <source>
        <strain evidence="1">25433</strain>
    </source>
</reference>
<name>X0LGQ2_FUSOX</name>
<dbReference type="AlphaFoldDB" id="X0LGQ2"/>
<reference evidence="1" key="2">
    <citation type="submission" date="2012-05" db="EMBL/GenBank/DDBJ databases">
        <title>The Genome Annotation of Fusarium oxysporum Cotton.</title>
        <authorList>
            <consortium name="The Broad Institute Genomics Platform"/>
            <person name="Ma L.-J."/>
            <person name="Corby-Kistler H."/>
            <person name="Broz K."/>
            <person name="Gale L.R."/>
            <person name="Jonkers W."/>
            <person name="O'Donnell K."/>
            <person name="Ploetz R."/>
            <person name="Steinberg C."/>
            <person name="Schwartz D.C."/>
            <person name="VanEtten H."/>
            <person name="Zhou S."/>
            <person name="Young S.K."/>
            <person name="Zeng Q."/>
            <person name="Gargeya S."/>
            <person name="Fitzgerald M."/>
            <person name="Abouelleil A."/>
            <person name="Alvarado L."/>
            <person name="Chapman S.B."/>
            <person name="Gainer-Dewar J."/>
            <person name="Goldberg J."/>
            <person name="Griggs A."/>
            <person name="Gujja S."/>
            <person name="Hansen M."/>
            <person name="Howarth C."/>
            <person name="Imamovic A."/>
            <person name="Ireland A."/>
            <person name="Larimer J."/>
            <person name="McCowan C."/>
            <person name="Murphy C."/>
            <person name="Pearson M."/>
            <person name="Poon T.W."/>
            <person name="Priest M."/>
            <person name="Roberts A."/>
            <person name="Saif S."/>
            <person name="Shea T."/>
            <person name="Sykes S."/>
            <person name="Wortman J."/>
            <person name="Nusbaum C."/>
            <person name="Birren B."/>
        </authorList>
    </citation>
    <scope>NUCLEOTIDE SEQUENCE</scope>
    <source>
        <strain evidence="1">25433</strain>
    </source>
</reference>
<dbReference type="EMBL" id="JH657934">
    <property type="protein sequence ID" value="EXM25048.1"/>
    <property type="molecule type" value="Genomic_DNA"/>
</dbReference>
<proteinExistence type="predicted"/>
<protein>
    <submittedName>
        <fullName evidence="1">Uncharacterized protein</fullName>
    </submittedName>
</protein>
<accession>X0LGQ2</accession>
<dbReference type="Proteomes" id="UP000030701">
    <property type="component" value="Unassembled WGS sequence"/>
</dbReference>